<sequence>MGRRQAMQMAFANHQIGGLQNMLVHGFPIDLSRLPETVRAHLEVVLAQARATEGQDG</sequence>
<evidence type="ECO:0000313" key="1">
    <source>
        <dbReference type="EMBL" id="MDE8651097.1"/>
    </source>
</evidence>
<dbReference type="RefSeq" id="WP_275227196.1">
    <property type="nucleotide sequence ID" value="NZ_JARESE010000015.1"/>
</dbReference>
<reference evidence="1 2" key="1">
    <citation type="submission" date="2023-03" db="EMBL/GenBank/DDBJ databases">
        <title>NovoSphingobium album sp. nov. isolated from polycyclic aromatic hydrocarbons- and heavy-metal polluted soil.</title>
        <authorList>
            <person name="Liu Z."/>
            <person name="Wang K."/>
        </authorList>
    </citation>
    <scope>NUCLEOTIDE SEQUENCE [LARGE SCALE GENOMIC DNA]</scope>
    <source>
        <strain evidence="1 2">H3SJ31-1</strain>
    </source>
</reference>
<evidence type="ECO:0000313" key="2">
    <source>
        <dbReference type="Proteomes" id="UP001216253"/>
    </source>
</evidence>
<comment type="caution">
    <text evidence="1">The sequence shown here is derived from an EMBL/GenBank/DDBJ whole genome shotgun (WGS) entry which is preliminary data.</text>
</comment>
<dbReference type="Proteomes" id="UP001216253">
    <property type="component" value="Unassembled WGS sequence"/>
</dbReference>
<organism evidence="1 2">
    <name type="scientific">Novosphingobium album</name>
    <name type="common">ex Liu et al. 2023</name>
    <dbReference type="NCBI Taxonomy" id="3031130"/>
    <lineage>
        <taxon>Bacteria</taxon>
        <taxon>Pseudomonadati</taxon>
        <taxon>Pseudomonadota</taxon>
        <taxon>Alphaproteobacteria</taxon>
        <taxon>Sphingomonadales</taxon>
        <taxon>Sphingomonadaceae</taxon>
        <taxon>Novosphingobium</taxon>
    </lineage>
</organism>
<keyword evidence="2" id="KW-1185">Reference proteome</keyword>
<dbReference type="EMBL" id="JARESE010000015">
    <property type="protein sequence ID" value="MDE8651097.1"/>
    <property type="molecule type" value="Genomic_DNA"/>
</dbReference>
<protein>
    <submittedName>
        <fullName evidence="1">Uncharacterized protein</fullName>
    </submittedName>
</protein>
<accession>A0ABT5WM22</accession>
<name>A0ABT5WM22_9SPHN</name>
<proteinExistence type="predicted"/>
<gene>
    <name evidence="1" type="ORF">PYV00_05125</name>
</gene>